<dbReference type="PANTHER" id="PTHR13774">
    <property type="entry name" value="PHENAZINE BIOSYNTHESIS PROTEIN"/>
    <property type="match status" value="1"/>
</dbReference>
<dbReference type="SUPFAM" id="SSF54506">
    <property type="entry name" value="Diaminopimelate epimerase-like"/>
    <property type="match status" value="1"/>
</dbReference>
<dbReference type="Proteomes" id="UP000301309">
    <property type="component" value="Unassembled WGS sequence"/>
</dbReference>
<proteinExistence type="inferred from homology"/>
<dbReference type="NCBIfam" id="TIGR00654">
    <property type="entry name" value="PhzF_family"/>
    <property type="match status" value="1"/>
</dbReference>
<evidence type="ECO:0000313" key="5">
    <source>
        <dbReference type="EMBL" id="GDY55209.1"/>
    </source>
</evidence>
<organism evidence="5 6">
    <name type="scientific">Streptomyces violaceusniger</name>
    <dbReference type="NCBI Taxonomy" id="68280"/>
    <lineage>
        <taxon>Bacteria</taxon>
        <taxon>Bacillati</taxon>
        <taxon>Actinomycetota</taxon>
        <taxon>Actinomycetes</taxon>
        <taxon>Kitasatosporales</taxon>
        <taxon>Streptomycetaceae</taxon>
        <taxon>Streptomyces</taxon>
        <taxon>Streptomyces violaceusniger group</taxon>
    </lineage>
</organism>
<keyword evidence="6" id="KW-1185">Reference proteome</keyword>
<feature type="region of interest" description="Disordered" evidence="4">
    <location>
        <begin position="149"/>
        <end position="175"/>
    </location>
</feature>
<sequence length="340" mass="35517">MDGMTAPIEPTASTASPTPTASTTPPTPTASTASTALTTSTADVDVLRYSAFTTRPDGGNPAGVVLDAAAIADDDAAMTAVAARVGYSETAFITERDEAARRYRLRYFSPLAEVAFCGHATIATAVALAERDGPGELVFDTASGEIRVETTADGDGPPRATLTSVPTRSRPADPGTEIEPTLAALGWSADDLDPALPPHVAFAGNDHLVLAAATRERLADLAYDFDALDAVMRRRGWTTVHLVWRETADPSAEGSAENVVFHARDPFPVGGVVEDPATGAAAAAFGGYLRVLGLVDGRTRVRIRQGEDMGRPSDLLLDVTPDDPRARVSGQAVPIPRTGR</sequence>
<comment type="similarity">
    <text evidence="1">Belongs to the PhzF family.</text>
</comment>
<dbReference type="PANTHER" id="PTHR13774:SF39">
    <property type="entry name" value="BIOSYNTHESIS PROTEIN, PUTATIVE-RELATED"/>
    <property type="match status" value="1"/>
</dbReference>
<dbReference type="PIRSF" id="PIRSF016184">
    <property type="entry name" value="PhzC_PhzF"/>
    <property type="match status" value="1"/>
</dbReference>
<evidence type="ECO:0000256" key="2">
    <source>
        <dbReference type="ARBA" id="ARBA00023235"/>
    </source>
</evidence>
<feature type="active site" evidence="3">
    <location>
        <position position="89"/>
    </location>
</feature>
<dbReference type="AlphaFoldDB" id="A0A4D4LB35"/>
<evidence type="ECO:0000256" key="1">
    <source>
        <dbReference type="ARBA" id="ARBA00008270"/>
    </source>
</evidence>
<dbReference type="Pfam" id="PF02567">
    <property type="entry name" value="PhzC-PhzF"/>
    <property type="match status" value="1"/>
</dbReference>
<dbReference type="Gene3D" id="3.10.310.10">
    <property type="entry name" value="Diaminopimelate Epimerase, Chain A, domain 1"/>
    <property type="match status" value="2"/>
</dbReference>
<gene>
    <name evidence="5" type="ORF">SVIO_058320</name>
</gene>
<evidence type="ECO:0000256" key="3">
    <source>
        <dbReference type="PIRSR" id="PIRSR016184-1"/>
    </source>
</evidence>
<feature type="compositionally biased region" description="Low complexity" evidence="4">
    <location>
        <begin position="10"/>
        <end position="35"/>
    </location>
</feature>
<keyword evidence="2" id="KW-0413">Isomerase</keyword>
<feature type="region of interest" description="Disordered" evidence="4">
    <location>
        <begin position="1"/>
        <end position="35"/>
    </location>
</feature>
<dbReference type="GO" id="GO:0016853">
    <property type="term" value="F:isomerase activity"/>
    <property type="evidence" value="ECO:0007669"/>
    <property type="project" value="UniProtKB-KW"/>
</dbReference>
<dbReference type="GO" id="GO:0005737">
    <property type="term" value="C:cytoplasm"/>
    <property type="evidence" value="ECO:0007669"/>
    <property type="project" value="TreeGrafter"/>
</dbReference>
<accession>A0A4D4LB35</accession>
<feature type="region of interest" description="Disordered" evidence="4">
    <location>
        <begin position="320"/>
        <end position="340"/>
    </location>
</feature>
<dbReference type="EMBL" id="BJHW01000001">
    <property type="protein sequence ID" value="GDY55209.1"/>
    <property type="molecule type" value="Genomic_DNA"/>
</dbReference>
<protein>
    <submittedName>
        <fullName evidence="5">Oxidoreductase</fullName>
    </submittedName>
</protein>
<dbReference type="InterPro" id="IPR003719">
    <property type="entry name" value="Phenazine_PhzF-like"/>
</dbReference>
<comment type="caution">
    <text evidence="5">The sequence shown here is derived from an EMBL/GenBank/DDBJ whole genome shotgun (WGS) entry which is preliminary data.</text>
</comment>
<reference evidence="5 6" key="1">
    <citation type="journal article" date="2020" name="Int. J. Syst. Evol. Microbiol.">
        <title>Reclassification of Streptomyces castelarensis and Streptomyces sporoclivatus as later heterotypic synonyms of Streptomyces antimycoticus.</title>
        <authorList>
            <person name="Komaki H."/>
            <person name="Tamura T."/>
        </authorList>
    </citation>
    <scope>NUCLEOTIDE SEQUENCE [LARGE SCALE GENOMIC DNA]</scope>
    <source>
        <strain evidence="5 6">NBRC 13459</strain>
    </source>
</reference>
<evidence type="ECO:0000256" key="4">
    <source>
        <dbReference type="SAM" id="MobiDB-lite"/>
    </source>
</evidence>
<name>A0A4D4LB35_STRVO</name>
<evidence type="ECO:0000313" key="6">
    <source>
        <dbReference type="Proteomes" id="UP000301309"/>
    </source>
</evidence>